<comment type="caution">
    <text evidence="1">The sequence shown here is derived from an EMBL/GenBank/DDBJ whole genome shotgun (WGS) entry which is preliminary data.</text>
</comment>
<dbReference type="EMBL" id="BARU01025544">
    <property type="protein sequence ID" value="GAH67683.1"/>
    <property type="molecule type" value="Genomic_DNA"/>
</dbReference>
<feature type="non-terminal residue" evidence="1">
    <location>
        <position position="274"/>
    </location>
</feature>
<protein>
    <submittedName>
        <fullName evidence="1">Uncharacterized protein</fullName>
    </submittedName>
</protein>
<evidence type="ECO:0000313" key="1">
    <source>
        <dbReference type="EMBL" id="GAH67683.1"/>
    </source>
</evidence>
<organism evidence="1">
    <name type="scientific">marine sediment metagenome</name>
    <dbReference type="NCBI Taxonomy" id="412755"/>
    <lineage>
        <taxon>unclassified sequences</taxon>
        <taxon>metagenomes</taxon>
        <taxon>ecological metagenomes</taxon>
    </lineage>
</organism>
<feature type="non-terminal residue" evidence="1">
    <location>
        <position position="1"/>
    </location>
</feature>
<reference evidence="1" key="1">
    <citation type="journal article" date="2014" name="Front. Microbiol.">
        <title>High frequency of phylogenetically diverse reductive dehalogenase-homologous genes in deep subseafloor sedimentary metagenomes.</title>
        <authorList>
            <person name="Kawai M."/>
            <person name="Futagami T."/>
            <person name="Toyoda A."/>
            <person name="Takaki Y."/>
            <person name="Nishi S."/>
            <person name="Hori S."/>
            <person name="Arai W."/>
            <person name="Tsubouchi T."/>
            <person name="Morono Y."/>
            <person name="Uchiyama I."/>
            <person name="Ito T."/>
            <person name="Fujiyama A."/>
            <person name="Inagaki F."/>
            <person name="Takami H."/>
        </authorList>
    </citation>
    <scope>NUCLEOTIDE SEQUENCE</scope>
    <source>
        <strain evidence="1">Expedition CK06-06</strain>
    </source>
</reference>
<accession>X1JD47</accession>
<gene>
    <name evidence="1" type="ORF">S03H2_41142</name>
</gene>
<sequence length="274" mass="31075">DSYVIKCASDPSHDKVTPVKGFYQMWKDGEELPSFIQDNIERKQRRKIMEQNDVKALVIKQDAAKLGTYLAARFPKDLVKPGAALDFAKWCIAHQLEPIRDCVPFAGNPYITVEWLDRQASEDKEFKGYSYKVFSQQDKEALDFDPKDLVVECQVNWDGLEKPLVGLGVVTKMEREAQTGGEVDELTAKGYRAPVIRLHPQQMLFKRARAAALKQRYHILAPILEELPYTTIIETEYHVVTEEPSKGDDTGEPGLIHTLHAEVVEGEGFNIDLT</sequence>
<proteinExistence type="predicted"/>
<dbReference type="AlphaFoldDB" id="X1JD47"/>
<name>X1JD47_9ZZZZ</name>